<gene>
    <name evidence="5" type="ORF">JTE90_022937</name>
</gene>
<comment type="similarity">
    <text evidence="1">Belongs to the 5'(3')-deoxyribonucleotidase family.</text>
</comment>
<dbReference type="Gene3D" id="3.40.50.1000">
    <property type="entry name" value="HAD superfamily/HAD-like"/>
    <property type="match status" value="1"/>
</dbReference>
<dbReference type="GO" id="GO:0008253">
    <property type="term" value="F:5'-nucleotidase activity"/>
    <property type="evidence" value="ECO:0007669"/>
    <property type="project" value="TreeGrafter"/>
</dbReference>
<sequence>MDSKRSHSNSRPLVANPTTFSLGDYDCIGFDLDHTLCSYHLRPLYDLIYQALASFLVNKRGYPKNLLEEPLDVSFIQKGLVLDKQRGNILKLDCDYRIVKAAHGTKLMSPSDIERVYGAERIWESSLGIPSLLVEKGFLREPFYVFKDYFVTPGAYICARIVDLLDDRNGKPLESYSFWKDYLNGLHYIYDKNNFSNGGGGFFPQLVKHPERYFIPRSDSVKQWLRSLRQEGKVVFLVTSSNHDSAQFIAEYALGKEWRDFFDLVVTFAKKPGFFRKEDRPFLEVKDGKVIGAVQPSSMGHHTVYTEGNFEGLLEACASLSRKKHPSLLYFGDSLMEDVYAGSKLAGCHTAAIVEEISDDEESGVWGSFFCDRRQHPSLWARVLSEHSRVAVTDLESLVNVGVKERIPCFGSPLSGYYPAKPKVLNS</sequence>
<evidence type="ECO:0000256" key="2">
    <source>
        <dbReference type="ARBA" id="ARBA00022723"/>
    </source>
</evidence>
<dbReference type="Pfam" id="PF05761">
    <property type="entry name" value="5_nucleotid"/>
    <property type="match status" value="1"/>
</dbReference>
<dbReference type="SUPFAM" id="SSF56784">
    <property type="entry name" value="HAD-like"/>
    <property type="match status" value="1"/>
</dbReference>
<organism evidence="5 6">
    <name type="scientific">Oedothorax gibbosus</name>
    <dbReference type="NCBI Taxonomy" id="931172"/>
    <lineage>
        <taxon>Eukaryota</taxon>
        <taxon>Metazoa</taxon>
        <taxon>Ecdysozoa</taxon>
        <taxon>Arthropoda</taxon>
        <taxon>Chelicerata</taxon>
        <taxon>Arachnida</taxon>
        <taxon>Araneae</taxon>
        <taxon>Araneomorphae</taxon>
        <taxon>Entelegynae</taxon>
        <taxon>Araneoidea</taxon>
        <taxon>Linyphiidae</taxon>
        <taxon>Erigoninae</taxon>
        <taxon>Oedothorax</taxon>
    </lineage>
</organism>
<evidence type="ECO:0000256" key="3">
    <source>
        <dbReference type="ARBA" id="ARBA00022801"/>
    </source>
</evidence>
<evidence type="ECO:0000256" key="4">
    <source>
        <dbReference type="ARBA" id="ARBA00022842"/>
    </source>
</evidence>
<dbReference type="PANTHER" id="PTHR12103:SF38">
    <property type="entry name" value="5'-NUCLEOTIDASE DOMAIN-CONTAINING PROTEIN 1"/>
    <property type="match status" value="1"/>
</dbReference>
<accession>A0AAV6U6I0</accession>
<dbReference type="InterPro" id="IPR036412">
    <property type="entry name" value="HAD-like_sf"/>
</dbReference>
<dbReference type="InterPro" id="IPR023214">
    <property type="entry name" value="HAD_sf"/>
</dbReference>
<dbReference type="GO" id="GO:0046872">
    <property type="term" value="F:metal ion binding"/>
    <property type="evidence" value="ECO:0007669"/>
    <property type="project" value="UniProtKB-KW"/>
</dbReference>
<keyword evidence="3" id="KW-0378">Hydrolase</keyword>
<dbReference type="EMBL" id="JAFNEN010000604">
    <property type="protein sequence ID" value="KAG8179759.1"/>
    <property type="molecule type" value="Genomic_DNA"/>
</dbReference>
<comment type="caution">
    <text evidence="5">The sequence shown here is derived from an EMBL/GenBank/DDBJ whole genome shotgun (WGS) entry which is preliminary data.</text>
</comment>
<evidence type="ECO:0000256" key="1">
    <source>
        <dbReference type="ARBA" id="ARBA00009589"/>
    </source>
</evidence>
<evidence type="ECO:0000313" key="6">
    <source>
        <dbReference type="Proteomes" id="UP000827092"/>
    </source>
</evidence>
<dbReference type="InterPro" id="IPR008380">
    <property type="entry name" value="HAD-SF_hydro_IG_5-nucl"/>
</dbReference>
<dbReference type="AlphaFoldDB" id="A0AAV6U6I0"/>
<name>A0AAV6U6I0_9ARAC</name>
<dbReference type="Proteomes" id="UP000827092">
    <property type="component" value="Unassembled WGS sequence"/>
</dbReference>
<proteinExistence type="inferred from homology"/>
<keyword evidence="2" id="KW-0479">Metal-binding</keyword>
<keyword evidence="6" id="KW-1185">Reference proteome</keyword>
<dbReference type="PANTHER" id="PTHR12103">
    <property type="entry name" value="5'-NUCLEOTIDASE DOMAIN-CONTAINING"/>
    <property type="match status" value="1"/>
</dbReference>
<protein>
    <recommendedName>
        <fullName evidence="7">5'-nucleotidase domain-containing protein 1</fullName>
    </recommendedName>
</protein>
<keyword evidence="4" id="KW-0460">Magnesium</keyword>
<reference evidence="5 6" key="1">
    <citation type="journal article" date="2022" name="Nat. Ecol. Evol.">
        <title>A masculinizing supergene underlies an exaggerated male reproductive morph in a spider.</title>
        <authorList>
            <person name="Hendrickx F."/>
            <person name="De Corte Z."/>
            <person name="Sonet G."/>
            <person name="Van Belleghem S.M."/>
            <person name="Kostlbacher S."/>
            <person name="Vangestel C."/>
        </authorList>
    </citation>
    <scope>NUCLEOTIDE SEQUENCE [LARGE SCALE GENOMIC DNA]</scope>
    <source>
        <strain evidence="5">W744_W776</strain>
    </source>
</reference>
<evidence type="ECO:0008006" key="7">
    <source>
        <dbReference type="Google" id="ProtNLM"/>
    </source>
</evidence>
<dbReference type="NCBIfam" id="TIGR02244">
    <property type="entry name" value="HAD-IG-Ncltidse"/>
    <property type="match status" value="1"/>
</dbReference>
<evidence type="ECO:0000313" key="5">
    <source>
        <dbReference type="EMBL" id="KAG8179759.1"/>
    </source>
</evidence>